<dbReference type="AlphaFoldDB" id="A0A0F9IP08"/>
<sequence>VSGGAAKLVRRAIDKTTTAESLGMLGSSPLITKSLTQRFAAHAMGKAAPLIQGKRVSAARKVASSSSKGFYDKLKIPKQASAPKEVGMLADAKAFFKTKMGKGIGIAALVAMIANQFAGKGEQHLQTMQTQQMQMGQMDQMAGTGDDQYYAAALPELRGQRREAQNAMLGTLLGGQGQQIQVPGERRIGGY</sequence>
<proteinExistence type="predicted"/>
<name>A0A0F9IP08_9ZZZZ</name>
<accession>A0A0F9IP08</accession>
<organism evidence="1">
    <name type="scientific">marine sediment metagenome</name>
    <dbReference type="NCBI Taxonomy" id="412755"/>
    <lineage>
        <taxon>unclassified sequences</taxon>
        <taxon>metagenomes</taxon>
        <taxon>ecological metagenomes</taxon>
    </lineage>
</organism>
<protein>
    <submittedName>
        <fullName evidence="1">Uncharacterized protein</fullName>
    </submittedName>
</protein>
<feature type="non-terminal residue" evidence="1">
    <location>
        <position position="1"/>
    </location>
</feature>
<dbReference type="EMBL" id="LAZR01020412">
    <property type="protein sequence ID" value="KKL88967.1"/>
    <property type="molecule type" value="Genomic_DNA"/>
</dbReference>
<reference evidence="1" key="1">
    <citation type="journal article" date="2015" name="Nature">
        <title>Complex archaea that bridge the gap between prokaryotes and eukaryotes.</title>
        <authorList>
            <person name="Spang A."/>
            <person name="Saw J.H."/>
            <person name="Jorgensen S.L."/>
            <person name="Zaremba-Niedzwiedzka K."/>
            <person name="Martijn J."/>
            <person name="Lind A.E."/>
            <person name="van Eijk R."/>
            <person name="Schleper C."/>
            <person name="Guy L."/>
            <person name="Ettema T.J."/>
        </authorList>
    </citation>
    <scope>NUCLEOTIDE SEQUENCE</scope>
</reference>
<evidence type="ECO:0000313" key="1">
    <source>
        <dbReference type="EMBL" id="KKL88967.1"/>
    </source>
</evidence>
<comment type="caution">
    <text evidence="1">The sequence shown here is derived from an EMBL/GenBank/DDBJ whole genome shotgun (WGS) entry which is preliminary data.</text>
</comment>
<gene>
    <name evidence="1" type="ORF">LCGC14_1919400</name>
</gene>